<proteinExistence type="predicted"/>
<evidence type="ECO:0000256" key="1">
    <source>
        <dbReference type="ARBA" id="ARBA00023125"/>
    </source>
</evidence>
<keyword evidence="2" id="KW-0597">Phosphoprotein</keyword>
<dbReference type="Gene3D" id="3.40.50.2300">
    <property type="match status" value="1"/>
</dbReference>
<evidence type="ECO:0000256" key="3">
    <source>
        <dbReference type="PROSITE-ProRule" id="PRU01091"/>
    </source>
</evidence>
<evidence type="ECO:0000259" key="4">
    <source>
        <dbReference type="PROSITE" id="PS50110"/>
    </source>
</evidence>
<dbReference type="InterPro" id="IPR001867">
    <property type="entry name" value="OmpR/PhoB-type_DNA-bd"/>
</dbReference>
<dbReference type="InterPro" id="IPR036388">
    <property type="entry name" value="WH-like_DNA-bd_sf"/>
</dbReference>
<dbReference type="RefSeq" id="WP_192763467.1">
    <property type="nucleotide sequence ID" value="NZ_JADBDZ010000001.1"/>
</dbReference>
<dbReference type="SUPFAM" id="SSF46894">
    <property type="entry name" value="C-terminal effector domain of the bipartite response regulators"/>
    <property type="match status" value="1"/>
</dbReference>
<dbReference type="GO" id="GO:0003677">
    <property type="term" value="F:DNA binding"/>
    <property type="evidence" value="ECO:0007669"/>
    <property type="project" value="UniProtKB-KW"/>
</dbReference>
<feature type="domain" description="Response regulatory" evidence="4">
    <location>
        <begin position="2"/>
        <end position="116"/>
    </location>
</feature>
<dbReference type="PROSITE" id="PS51755">
    <property type="entry name" value="OMPR_PHOB"/>
    <property type="match status" value="1"/>
</dbReference>
<comment type="caution">
    <text evidence="6">The sequence shown here is derived from an EMBL/GenBank/DDBJ whole genome shotgun (WGS) entry which is preliminary data.</text>
</comment>
<evidence type="ECO:0000313" key="7">
    <source>
        <dbReference type="Proteomes" id="UP000627838"/>
    </source>
</evidence>
<dbReference type="InterPro" id="IPR011006">
    <property type="entry name" value="CheY-like_superfamily"/>
</dbReference>
<feature type="modified residue" description="4-aspartylphosphate" evidence="2">
    <location>
        <position position="51"/>
    </location>
</feature>
<accession>A0ABR9K477</accession>
<dbReference type="InterPro" id="IPR039420">
    <property type="entry name" value="WalR-like"/>
</dbReference>
<organism evidence="6 7">
    <name type="scientific">Actinomadura algeriensis</name>
    <dbReference type="NCBI Taxonomy" id="1679523"/>
    <lineage>
        <taxon>Bacteria</taxon>
        <taxon>Bacillati</taxon>
        <taxon>Actinomycetota</taxon>
        <taxon>Actinomycetes</taxon>
        <taxon>Streptosporangiales</taxon>
        <taxon>Thermomonosporaceae</taxon>
        <taxon>Actinomadura</taxon>
    </lineage>
</organism>
<protein>
    <submittedName>
        <fullName evidence="6">DNA-binding response OmpR family regulator</fullName>
    </submittedName>
</protein>
<dbReference type="SMART" id="SM00862">
    <property type="entry name" value="Trans_reg_C"/>
    <property type="match status" value="1"/>
</dbReference>
<dbReference type="EMBL" id="JADBDZ010000001">
    <property type="protein sequence ID" value="MBE1537622.1"/>
    <property type="molecule type" value="Genomic_DNA"/>
</dbReference>
<keyword evidence="1 3" id="KW-0238">DNA-binding</keyword>
<dbReference type="CDD" id="cd00383">
    <property type="entry name" value="trans_reg_C"/>
    <property type="match status" value="1"/>
</dbReference>
<dbReference type="Pfam" id="PF00072">
    <property type="entry name" value="Response_reg"/>
    <property type="match status" value="1"/>
</dbReference>
<dbReference type="InterPro" id="IPR001789">
    <property type="entry name" value="Sig_transdc_resp-reg_receiver"/>
</dbReference>
<feature type="DNA-binding region" description="OmpR/PhoB-type" evidence="3">
    <location>
        <begin position="124"/>
        <end position="219"/>
    </location>
</feature>
<evidence type="ECO:0000313" key="6">
    <source>
        <dbReference type="EMBL" id="MBE1537622.1"/>
    </source>
</evidence>
<evidence type="ECO:0000259" key="5">
    <source>
        <dbReference type="PROSITE" id="PS51755"/>
    </source>
</evidence>
<name>A0ABR9K477_9ACTN</name>
<reference evidence="6 7" key="1">
    <citation type="submission" date="2020-10" db="EMBL/GenBank/DDBJ databases">
        <title>Sequencing the genomes of 1000 actinobacteria strains.</title>
        <authorList>
            <person name="Klenk H.-P."/>
        </authorList>
    </citation>
    <scope>NUCLEOTIDE SEQUENCE [LARGE SCALE GENOMIC DNA]</scope>
    <source>
        <strain evidence="6 7">DSM 46744</strain>
    </source>
</reference>
<dbReference type="Gene3D" id="6.10.250.690">
    <property type="match status" value="1"/>
</dbReference>
<dbReference type="InterPro" id="IPR016032">
    <property type="entry name" value="Sig_transdc_resp-reg_C-effctor"/>
</dbReference>
<dbReference type="PANTHER" id="PTHR48111">
    <property type="entry name" value="REGULATOR OF RPOS"/>
    <property type="match status" value="1"/>
</dbReference>
<sequence>MRVLIVEDERVLADAIAEGLREEAIAVDVAYDGDVALERASYNEYDVVVLDRDLPTVHGDDVCREIAARSYAGRILMLTASGDVTERVAGLSLGADDYLPKPFVFGELVARVRALGRRAGRAVPPVLEVRGVRLDPHRRRVHRDGRELRLTNKEFAVLEELLRAGGGVVSAELLLERAWDENIDPFSNIVRVTMATLRRKLGDPPLIETVTGSGYRLEER</sequence>
<gene>
    <name evidence="6" type="ORF">H4W34_007455</name>
</gene>
<keyword evidence="7" id="KW-1185">Reference proteome</keyword>
<dbReference type="SUPFAM" id="SSF52172">
    <property type="entry name" value="CheY-like"/>
    <property type="match status" value="1"/>
</dbReference>
<dbReference type="Proteomes" id="UP000627838">
    <property type="component" value="Unassembled WGS sequence"/>
</dbReference>
<dbReference type="PANTHER" id="PTHR48111:SF36">
    <property type="entry name" value="TRANSCRIPTIONAL REGULATORY PROTEIN CUTR"/>
    <property type="match status" value="1"/>
</dbReference>
<evidence type="ECO:0000256" key="2">
    <source>
        <dbReference type="PROSITE-ProRule" id="PRU00169"/>
    </source>
</evidence>
<dbReference type="Gene3D" id="1.10.10.10">
    <property type="entry name" value="Winged helix-like DNA-binding domain superfamily/Winged helix DNA-binding domain"/>
    <property type="match status" value="1"/>
</dbReference>
<feature type="domain" description="OmpR/PhoB-type" evidence="5">
    <location>
        <begin position="124"/>
        <end position="219"/>
    </location>
</feature>
<dbReference type="PROSITE" id="PS50110">
    <property type="entry name" value="RESPONSE_REGULATORY"/>
    <property type="match status" value="1"/>
</dbReference>
<dbReference type="SMART" id="SM00448">
    <property type="entry name" value="REC"/>
    <property type="match status" value="1"/>
</dbReference>
<dbReference type="Pfam" id="PF00486">
    <property type="entry name" value="Trans_reg_C"/>
    <property type="match status" value="1"/>
</dbReference>